<dbReference type="Proteomes" id="UP001367508">
    <property type="component" value="Unassembled WGS sequence"/>
</dbReference>
<evidence type="ECO:0000313" key="2">
    <source>
        <dbReference type="EMBL" id="KAK7331109.1"/>
    </source>
</evidence>
<proteinExistence type="predicted"/>
<protein>
    <submittedName>
        <fullName evidence="2">Uncharacterized protein</fullName>
    </submittedName>
</protein>
<name>A0AAN9L8G7_CANGL</name>
<keyword evidence="3" id="KW-1185">Reference proteome</keyword>
<keyword evidence="1" id="KW-1133">Transmembrane helix</keyword>
<dbReference type="AlphaFoldDB" id="A0AAN9L8G7"/>
<dbReference type="EMBL" id="JAYMYQ010000005">
    <property type="protein sequence ID" value="KAK7331109.1"/>
    <property type="molecule type" value="Genomic_DNA"/>
</dbReference>
<gene>
    <name evidence="2" type="ORF">VNO77_25323</name>
</gene>
<accession>A0AAN9L8G7</accession>
<evidence type="ECO:0000313" key="3">
    <source>
        <dbReference type="Proteomes" id="UP001367508"/>
    </source>
</evidence>
<evidence type="ECO:0000256" key="1">
    <source>
        <dbReference type="SAM" id="Phobius"/>
    </source>
</evidence>
<keyword evidence="1" id="KW-0472">Membrane</keyword>
<reference evidence="2 3" key="1">
    <citation type="submission" date="2024-01" db="EMBL/GenBank/DDBJ databases">
        <title>The genomes of 5 underutilized Papilionoideae crops provide insights into root nodulation and disease resistanc.</title>
        <authorList>
            <person name="Jiang F."/>
        </authorList>
    </citation>
    <scope>NUCLEOTIDE SEQUENCE [LARGE SCALE GENOMIC DNA]</scope>
    <source>
        <strain evidence="2">LVBAO_FW01</strain>
        <tissue evidence="2">Leaves</tissue>
    </source>
</reference>
<organism evidence="2 3">
    <name type="scientific">Canavalia gladiata</name>
    <name type="common">Sword bean</name>
    <name type="synonym">Dolichos gladiatus</name>
    <dbReference type="NCBI Taxonomy" id="3824"/>
    <lineage>
        <taxon>Eukaryota</taxon>
        <taxon>Viridiplantae</taxon>
        <taxon>Streptophyta</taxon>
        <taxon>Embryophyta</taxon>
        <taxon>Tracheophyta</taxon>
        <taxon>Spermatophyta</taxon>
        <taxon>Magnoliopsida</taxon>
        <taxon>eudicotyledons</taxon>
        <taxon>Gunneridae</taxon>
        <taxon>Pentapetalae</taxon>
        <taxon>rosids</taxon>
        <taxon>fabids</taxon>
        <taxon>Fabales</taxon>
        <taxon>Fabaceae</taxon>
        <taxon>Papilionoideae</taxon>
        <taxon>50 kb inversion clade</taxon>
        <taxon>NPAAA clade</taxon>
        <taxon>indigoferoid/millettioid clade</taxon>
        <taxon>Phaseoleae</taxon>
        <taxon>Canavalia</taxon>
    </lineage>
</organism>
<comment type="caution">
    <text evidence="2">The sequence shown here is derived from an EMBL/GenBank/DDBJ whole genome shotgun (WGS) entry which is preliminary data.</text>
</comment>
<keyword evidence="1" id="KW-0812">Transmembrane</keyword>
<feature type="transmembrane region" description="Helical" evidence="1">
    <location>
        <begin position="71"/>
        <end position="91"/>
    </location>
</feature>
<sequence>MTNLSVMGQVVLDGSGGPTRLWVPAVEKLRGAKEWDGDMVAWIKAGIRVLILDTKTVCTCFSLQKYSSFSVVIFMLLVYVAKELILVWRIYDATSPMIINSYSENKEWKLEKCWVNGRVIGHGSKSDQHVKLGFLLEEPSCRCWGIAAALTATWNRLINRRRVPPHDMVGVLHDWGCFCLYTSYNHIIIGKL</sequence>